<comment type="caution">
    <text evidence="2">The sequence shown here is derived from an EMBL/GenBank/DDBJ whole genome shotgun (WGS) entry which is preliminary data.</text>
</comment>
<keyword evidence="1" id="KW-0472">Membrane</keyword>
<name>A0A5R8M6J5_9GAMM</name>
<accession>A0A5R8M6J5</accession>
<evidence type="ECO:0000256" key="1">
    <source>
        <dbReference type="SAM" id="Phobius"/>
    </source>
</evidence>
<dbReference type="EMBL" id="VBUI01000050">
    <property type="protein sequence ID" value="TLF45095.1"/>
    <property type="molecule type" value="Genomic_DNA"/>
</dbReference>
<evidence type="ECO:0000313" key="3">
    <source>
        <dbReference type="Proteomes" id="UP000306973"/>
    </source>
</evidence>
<feature type="transmembrane region" description="Helical" evidence="1">
    <location>
        <begin position="128"/>
        <end position="148"/>
    </location>
</feature>
<proteinExistence type="predicted"/>
<keyword evidence="1" id="KW-0812">Transmembrane</keyword>
<dbReference type="AlphaFoldDB" id="A0A5R8M6J5"/>
<dbReference type="Proteomes" id="UP000306973">
    <property type="component" value="Unassembled WGS sequence"/>
</dbReference>
<protein>
    <submittedName>
        <fullName evidence="2">Uncharacterized protein</fullName>
    </submittedName>
</protein>
<organism evidence="2 3">
    <name type="scientific">Halomonas urmiana</name>
    <dbReference type="NCBI Taxonomy" id="490901"/>
    <lineage>
        <taxon>Bacteria</taxon>
        <taxon>Pseudomonadati</taxon>
        <taxon>Pseudomonadota</taxon>
        <taxon>Gammaproteobacteria</taxon>
        <taxon>Oceanospirillales</taxon>
        <taxon>Halomonadaceae</taxon>
        <taxon>Halomonas</taxon>
    </lineage>
</organism>
<dbReference type="OrthoDB" id="8898775at2"/>
<gene>
    <name evidence="2" type="ORF">FEI13_18425</name>
</gene>
<sequence>MSQEEELELFRQFRSVQQRNSYFLLAAAGAAMAFSMTQTKADPLIWPHALWVLSVSAWAWSFYSGLQFIEHAGSALFQNHNYLVLKRLISGMPPDKAGVEMKDVKERFDTTLGRHDRKMKIHGDLQKYMLLAGAIAYFLWHALEMYLAKV</sequence>
<evidence type="ECO:0000313" key="2">
    <source>
        <dbReference type="EMBL" id="TLF45095.1"/>
    </source>
</evidence>
<dbReference type="RefSeq" id="WP_138182957.1">
    <property type="nucleotide sequence ID" value="NZ_VBUI01000050.1"/>
</dbReference>
<keyword evidence="1" id="KW-1133">Transmembrane helix</keyword>
<feature type="transmembrane region" description="Helical" evidence="1">
    <location>
        <begin position="44"/>
        <end position="63"/>
    </location>
</feature>
<feature type="transmembrane region" description="Helical" evidence="1">
    <location>
        <begin position="21"/>
        <end position="38"/>
    </location>
</feature>
<keyword evidence="3" id="KW-1185">Reference proteome</keyword>
<reference evidence="2 3" key="1">
    <citation type="journal article" date="2007" name="Int. J. Syst. Evol. Microbiol.">
        <title>Halomonas saccharevitans sp. nov., Halomonas arcis sp. nov. and Halomonas subterranea sp. nov., halophilic bacteria isolated from hypersaline environments of China.</title>
        <authorList>
            <person name="Xu X.W."/>
            <person name="Wu Y.H."/>
            <person name="Zhou Z."/>
            <person name="Wang C.S."/>
            <person name="Zhou Y.G."/>
            <person name="Zhang H.B."/>
            <person name="Wang Y."/>
            <person name="Wu M."/>
        </authorList>
    </citation>
    <scope>NUCLEOTIDE SEQUENCE [LARGE SCALE GENOMIC DNA]</scope>
    <source>
        <strain evidence="2 3">TBZ3</strain>
    </source>
</reference>